<gene>
    <name evidence="2" type="ORF">BN1356_02143</name>
</gene>
<feature type="transmembrane region" description="Helical" evidence="1">
    <location>
        <begin position="135"/>
        <end position="160"/>
    </location>
</feature>
<keyword evidence="1" id="KW-0472">Membrane</keyword>
<dbReference type="STRING" id="1608583.BN1356_02143"/>
<dbReference type="AlphaFoldDB" id="A0A0E4CTK0"/>
<evidence type="ECO:0000256" key="1">
    <source>
        <dbReference type="SAM" id="Phobius"/>
    </source>
</evidence>
<dbReference type="Pfam" id="PF11683">
    <property type="entry name" value="DUF3278"/>
    <property type="match status" value="1"/>
</dbReference>
<feature type="transmembrane region" description="Helical" evidence="1">
    <location>
        <begin position="109"/>
        <end position="129"/>
    </location>
</feature>
<dbReference type="EMBL" id="CTEN01000004">
    <property type="protein sequence ID" value="CQR25797.1"/>
    <property type="molecule type" value="Genomic_DNA"/>
</dbReference>
<feature type="transmembrane region" description="Helical" evidence="1">
    <location>
        <begin position="35"/>
        <end position="55"/>
    </location>
</feature>
<sequence>MNKESFTDKLLKRFYGITGPLDEYRRQQIDRVGNICYVWLTTILIFGNLVAYILGQKHPEIVATIYPLALTFIGLLLYFIVAANQGFDVVQAIDVEELDEKEKKQLQHVGLKSGLLFGISMWLFGPLLLQLSYPAGLFAIKTILFGVFNGLMFGVCIQVVNKARQ</sequence>
<keyword evidence="1" id="KW-0812">Transmembrane</keyword>
<dbReference type="OrthoDB" id="2142440at2"/>
<proteinExistence type="predicted"/>
<name>A0A0E4CTK0_9STRE</name>
<keyword evidence="1" id="KW-1133">Transmembrane helix</keyword>
<accession>A0A0E4CTK0</accession>
<evidence type="ECO:0000313" key="3">
    <source>
        <dbReference type="Proteomes" id="UP000198604"/>
    </source>
</evidence>
<keyword evidence="3" id="KW-1185">Reference proteome</keyword>
<dbReference type="Proteomes" id="UP000198604">
    <property type="component" value="Unassembled WGS sequence"/>
</dbReference>
<organism evidence="2 3">
    <name type="scientific">Streptococcus varani</name>
    <dbReference type="NCBI Taxonomy" id="1608583"/>
    <lineage>
        <taxon>Bacteria</taxon>
        <taxon>Bacillati</taxon>
        <taxon>Bacillota</taxon>
        <taxon>Bacilli</taxon>
        <taxon>Lactobacillales</taxon>
        <taxon>Streptococcaceae</taxon>
        <taxon>Streptococcus</taxon>
    </lineage>
</organism>
<protein>
    <submittedName>
        <fullName evidence="2">Membrane protein</fullName>
    </submittedName>
</protein>
<reference evidence="3" key="1">
    <citation type="submission" date="2015-03" db="EMBL/GenBank/DDBJ databases">
        <authorList>
            <person name="Urmite Genomes"/>
        </authorList>
    </citation>
    <scope>NUCLEOTIDE SEQUENCE [LARGE SCALE GENOMIC DNA]</scope>
    <source>
        <strain evidence="3">FF10</strain>
    </source>
</reference>
<evidence type="ECO:0000313" key="2">
    <source>
        <dbReference type="EMBL" id="CQR25797.1"/>
    </source>
</evidence>
<feature type="transmembrane region" description="Helical" evidence="1">
    <location>
        <begin position="61"/>
        <end position="81"/>
    </location>
</feature>
<dbReference type="RefSeq" id="WP_093651314.1">
    <property type="nucleotide sequence ID" value="NZ_CTEN01000004.1"/>
</dbReference>
<dbReference type="InterPro" id="IPR021697">
    <property type="entry name" value="DUF3278"/>
</dbReference>